<evidence type="ECO:0000256" key="4">
    <source>
        <dbReference type="ARBA" id="ARBA00022692"/>
    </source>
</evidence>
<evidence type="ECO:0000256" key="7">
    <source>
        <dbReference type="SAM" id="Phobius"/>
    </source>
</evidence>
<gene>
    <name evidence="9" type="primary">wcaJ_1</name>
    <name evidence="9" type="ORF">Q31a_32140</name>
</gene>
<keyword evidence="5 7" id="KW-1133">Transmembrane helix</keyword>
<feature type="transmembrane region" description="Helical" evidence="7">
    <location>
        <begin position="103"/>
        <end position="127"/>
    </location>
</feature>
<dbReference type="EMBL" id="CP036298">
    <property type="protein sequence ID" value="QDV24892.1"/>
    <property type="molecule type" value="Genomic_DNA"/>
</dbReference>
<dbReference type="AlphaFoldDB" id="A0A518G8H7"/>
<dbReference type="InterPro" id="IPR036291">
    <property type="entry name" value="NAD(P)-bd_dom_sf"/>
</dbReference>
<evidence type="ECO:0000313" key="9">
    <source>
        <dbReference type="EMBL" id="QDV24892.1"/>
    </source>
</evidence>
<dbReference type="NCBIfam" id="TIGR03025">
    <property type="entry name" value="EPS_sugtrans"/>
    <property type="match status" value="1"/>
</dbReference>
<dbReference type="InterPro" id="IPR017475">
    <property type="entry name" value="EPS_sugar_tfrase"/>
</dbReference>
<reference evidence="9 10" key="1">
    <citation type="submission" date="2019-02" db="EMBL/GenBank/DDBJ databases">
        <title>Deep-cultivation of Planctomycetes and their phenomic and genomic characterization uncovers novel biology.</title>
        <authorList>
            <person name="Wiegand S."/>
            <person name="Jogler M."/>
            <person name="Boedeker C."/>
            <person name="Pinto D."/>
            <person name="Vollmers J."/>
            <person name="Rivas-Marin E."/>
            <person name="Kohn T."/>
            <person name="Peeters S.H."/>
            <person name="Heuer A."/>
            <person name="Rast P."/>
            <person name="Oberbeckmann S."/>
            <person name="Bunk B."/>
            <person name="Jeske O."/>
            <person name="Meyerdierks A."/>
            <person name="Storesund J.E."/>
            <person name="Kallscheuer N."/>
            <person name="Luecker S."/>
            <person name="Lage O.M."/>
            <person name="Pohl T."/>
            <person name="Merkel B.J."/>
            <person name="Hornburger P."/>
            <person name="Mueller R.-W."/>
            <person name="Bruemmer F."/>
            <person name="Labrenz M."/>
            <person name="Spormann A.M."/>
            <person name="Op den Camp H."/>
            <person name="Overmann J."/>
            <person name="Amann R."/>
            <person name="Jetten M.S.M."/>
            <person name="Mascher T."/>
            <person name="Medema M.H."/>
            <person name="Devos D.P."/>
            <person name="Kaster A.-K."/>
            <person name="Ovreas L."/>
            <person name="Rohde M."/>
            <person name="Galperin M.Y."/>
            <person name="Jogler C."/>
        </authorList>
    </citation>
    <scope>NUCLEOTIDE SEQUENCE [LARGE SCALE GENOMIC DNA]</scope>
    <source>
        <strain evidence="9 10">Q31a</strain>
    </source>
</reference>
<evidence type="ECO:0000259" key="8">
    <source>
        <dbReference type="Pfam" id="PF02397"/>
    </source>
</evidence>
<keyword evidence="6 7" id="KW-0472">Membrane</keyword>
<dbReference type="Proteomes" id="UP000318017">
    <property type="component" value="Chromosome"/>
</dbReference>
<name>A0A518G8H7_9BACT</name>
<accession>A0A518G8H7</accession>
<evidence type="ECO:0000256" key="6">
    <source>
        <dbReference type="ARBA" id="ARBA00023136"/>
    </source>
</evidence>
<feature type="transmembrane region" description="Helical" evidence="7">
    <location>
        <begin position="283"/>
        <end position="302"/>
    </location>
</feature>
<dbReference type="Gene3D" id="3.40.50.720">
    <property type="entry name" value="NAD(P)-binding Rossmann-like Domain"/>
    <property type="match status" value="1"/>
</dbReference>
<dbReference type="EC" id="2.7.8.31" evidence="9"/>
<dbReference type="NCBIfam" id="TIGR03023">
    <property type="entry name" value="WcaJ_sugtrans"/>
    <property type="match status" value="1"/>
</dbReference>
<dbReference type="InterPro" id="IPR003362">
    <property type="entry name" value="Bact_transf"/>
</dbReference>
<dbReference type="Pfam" id="PF02397">
    <property type="entry name" value="Bac_transf"/>
    <property type="match status" value="1"/>
</dbReference>
<dbReference type="GO" id="GO:0089702">
    <property type="term" value="F:undecaprenyl-phosphate glucose phosphotransferase activity"/>
    <property type="evidence" value="ECO:0007669"/>
    <property type="project" value="UniProtKB-EC"/>
</dbReference>
<dbReference type="OrthoDB" id="9766874at2"/>
<proteinExistence type="inferred from homology"/>
<dbReference type="InterPro" id="IPR017473">
    <property type="entry name" value="Undecaprenyl-P_gluc_Ptfrase"/>
</dbReference>
<dbReference type="GO" id="GO:0016020">
    <property type="term" value="C:membrane"/>
    <property type="evidence" value="ECO:0007669"/>
    <property type="project" value="UniProtKB-SubCell"/>
</dbReference>
<protein>
    <submittedName>
        <fullName evidence="9">UDP-glucose:undecaprenyl-phosphate glucose-1-phosphate transferase</fullName>
        <ecNumber evidence="9">2.7.8.31</ecNumber>
    </submittedName>
</protein>
<dbReference type="Pfam" id="PF13727">
    <property type="entry name" value="CoA_binding_3"/>
    <property type="match status" value="1"/>
</dbReference>
<evidence type="ECO:0000256" key="3">
    <source>
        <dbReference type="ARBA" id="ARBA00022679"/>
    </source>
</evidence>
<organism evidence="9 10">
    <name type="scientific">Aureliella helgolandensis</name>
    <dbReference type="NCBI Taxonomy" id="2527968"/>
    <lineage>
        <taxon>Bacteria</taxon>
        <taxon>Pseudomonadati</taxon>
        <taxon>Planctomycetota</taxon>
        <taxon>Planctomycetia</taxon>
        <taxon>Pirellulales</taxon>
        <taxon>Pirellulaceae</taxon>
        <taxon>Aureliella</taxon>
    </lineage>
</organism>
<feature type="domain" description="Bacterial sugar transferase" evidence="8">
    <location>
        <begin position="276"/>
        <end position="461"/>
    </location>
</feature>
<comment type="subcellular location">
    <subcellularLocation>
        <location evidence="1">Membrane</location>
        <topology evidence="1">Multi-pass membrane protein</topology>
    </subcellularLocation>
</comment>
<feature type="transmembrane region" description="Helical" evidence="7">
    <location>
        <begin position="77"/>
        <end position="97"/>
    </location>
</feature>
<feature type="transmembrane region" description="Helical" evidence="7">
    <location>
        <begin position="44"/>
        <end position="65"/>
    </location>
</feature>
<sequence length="466" mass="52379">MSNLRIHISKSPLNFIQRVCDAAVIGSTLYASQWLTGNAISDRTLLAILVAIGVYSMVSEAASAYRADTGRSANHDLAIVLSSWLVTVLLLVVIAFFSRHSEYFARASVLSWIFLAGAALGLSRMLFRIAIELMIASGWSTRRMAIAGLNELGVQLMRNAEANPSCGLKMVGFYDDRAKDRWLVKDHSEQFLGSLNHLVDEAKAGNIDTVFVTLPMRAESRIRWLLEQLADTTVSAYIVPDFFVFELLHSRWNNIGNLPAVSVFETPLYGVDSWLKRAFDLSIATLGLIAISPIMVACAILVKVSSAGPVFFRQRRYGLDGKEIWVWKFRSMRTCDNGSVVAQATKADPRITRIGSVLRKTSLDELPQLFNVIEGSMSLVGPRPHASAHNEHYRKLIRGYMLRHKVKPGITGLAQVEGYRGETETLDKMQKRIDFDHRYIQQWSLWLDFKILVRTLFVVFKQDNAY</sequence>
<comment type="similarity">
    <text evidence="2">Belongs to the bacterial sugar transferase family.</text>
</comment>
<evidence type="ECO:0000313" key="10">
    <source>
        <dbReference type="Proteomes" id="UP000318017"/>
    </source>
</evidence>
<keyword evidence="4 7" id="KW-0812">Transmembrane</keyword>
<dbReference type="RefSeq" id="WP_145079190.1">
    <property type="nucleotide sequence ID" value="NZ_CP036298.1"/>
</dbReference>
<keyword evidence="10" id="KW-1185">Reference proteome</keyword>
<keyword evidence="3 9" id="KW-0808">Transferase</keyword>
<dbReference type="PANTHER" id="PTHR30576:SF0">
    <property type="entry name" value="UNDECAPRENYL-PHOSPHATE N-ACETYLGALACTOSAMINYL 1-PHOSPHATE TRANSFERASE-RELATED"/>
    <property type="match status" value="1"/>
</dbReference>
<dbReference type="SUPFAM" id="SSF51735">
    <property type="entry name" value="NAD(P)-binding Rossmann-fold domains"/>
    <property type="match status" value="1"/>
</dbReference>
<dbReference type="KEGG" id="ahel:Q31a_32140"/>
<evidence type="ECO:0000256" key="2">
    <source>
        <dbReference type="ARBA" id="ARBA00006464"/>
    </source>
</evidence>
<dbReference type="PANTHER" id="PTHR30576">
    <property type="entry name" value="COLANIC BIOSYNTHESIS UDP-GLUCOSE LIPID CARRIER TRANSFERASE"/>
    <property type="match status" value="1"/>
</dbReference>
<evidence type="ECO:0000256" key="1">
    <source>
        <dbReference type="ARBA" id="ARBA00004141"/>
    </source>
</evidence>
<evidence type="ECO:0000256" key="5">
    <source>
        <dbReference type="ARBA" id="ARBA00022989"/>
    </source>
</evidence>